<evidence type="ECO:0000256" key="2">
    <source>
        <dbReference type="PIRNR" id="PIRNR028983"/>
    </source>
</evidence>
<reference evidence="4 5" key="1">
    <citation type="submission" date="2022-05" db="EMBL/GenBank/DDBJ databases">
        <authorList>
            <consortium name="Genoscope - CEA"/>
            <person name="William W."/>
        </authorList>
    </citation>
    <scope>NUCLEOTIDE SEQUENCE [LARGE SCALE GENOMIC DNA]</scope>
</reference>
<dbReference type="Pfam" id="PF13862">
    <property type="entry name" value="BCCIP"/>
    <property type="match status" value="1"/>
</dbReference>
<comment type="similarity">
    <text evidence="1 2">Belongs to the BCP1 family.</text>
</comment>
<evidence type="ECO:0000313" key="4">
    <source>
        <dbReference type="EMBL" id="CAH3014984.1"/>
    </source>
</evidence>
<dbReference type="PANTHER" id="PTHR13261">
    <property type="entry name" value="BRCA2 AND CDKN1A INTERACTING PROTEIN"/>
    <property type="match status" value="1"/>
</dbReference>
<evidence type="ECO:0000256" key="1">
    <source>
        <dbReference type="ARBA" id="ARBA00006781"/>
    </source>
</evidence>
<dbReference type="PANTHER" id="PTHR13261:SF0">
    <property type="entry name" value="BRCA2 AND CDKN1A-INTERACTING PROTEIN"/>
    <property type="match status" value="1"/>
</dbReference>
<sequence length="322" mass="36655">MADSESDEDNDLKKGEKRRQDSSNEDSDEDSYSEDDADTSDESFDENMEIPVEFEAFPPTEEDFNGIRCLLQQLFQKSAVNLSKLCDLIISQPEVSTVIKVVNDEDQESNGESKDHDEETHESEEDVYGVTTVVNLKKHQDNDAVRELKKFLLDNCKESGSKETREEFTEVMEGQHAIGFLINERFINIPPQIAVPVYKTLRSELKKVHKKGQDTPLSYFIILCKTYKDIETKTNKKGKKAKKPKVQETTKSLDFINVEDEMFLKASQLSFSFEASTSSDETLVGGKWTSDDSELKPYRTVLVLSTDKFDEALEGIHTMLTQ</sequence>
<feature type="region of interest" description="Disordered" evidence="3">
    <location>
        <begin position="1"/>
        <end position="46"/>
    </location>
</feature>
<evidence type="ECO:0000256" key="3">
    <source>
        <dbReference type="SAM" id="MobiDB-lite"/>
    </source>
</evidence>
<comment type="caution">
    <text evidence="4">The sequence shown here is derived from an EMBL/GenBank/DDBJ whole genome shotgun (WGS) entry which is preliminary data.</text>
</comment>
<accession>A0ABN8LHU1</accession>
<keyword evidence="5" id="KW-1185">Reference proteome</keyword>
<dbReference type="PIRSF" id="PIRSF028983">
    <property type="entry name" value="BCP1"/>
    <property type="match status" value="1"/>
</dbReference>
<evidence type="ECO:0000313" key="5">
    <source>
        <dbReference type="Proteomes" id="UP001159427"/>
    </source>
</evidence>
<gene>
    <name evidence="4" type="ORF">PEVE_00009979</name>
</gene>
<dbReference type="InterPro" id="IPR025602">
    <property type="entry name" value="BCP1_family"/>
</dbReference>
<protein>
    <recommendedName>
        <fullName evidence="2">Protein BCCIP homolog</fullName>
    </recommendedName>
</protein>
<dbReference type="Proteomes" id="UP001159427">
    <property type="component" value="Unassembled WGS sequence"/>
</dbReference>
<feature type="compositionally biased region" description="Acidic residues" evidence="3">
    <location>
        <begin position="1"/>
        <end position="10"/>
    </location>
</feature>
<proteinExistence type="inferred from homology"/>
<feature type="compositionally biased region" description="Basic and acidic residues" evidence="3">
    <location>
        <begin position="11"/>
        <end position="22"/>
    </location>
</feature>
<feature type="compositionally biased region" description="Acidic residues" evidence="3">
    <location>
        <begin position="23"/>
        <end position="46"/>
    </location>
</feature>
<name>A0ABN8LHU1_9CNID</name>
<dbReference type="EMBL" id="CALNXI010000017">
    <property type="protein sequence ID" value="CAH3014984.1"/>
    <property type="molecule type" value="Genomic_DNA"/>
</dbReference>
<organism evidence="4 5">
    <name type="scientific">Porites evermanni</name>
    <dbReference type="NCBI Taxonomy" id="104178"/>
    <lineage>
        <taxon>Eukaryota</taxon>
        <taxon>Metazoa</taxon>
        <taxon>Cnidaria</taxon>
        <taxon>Anthozoa</taxon>
        <taxon>Hexacorallia</taxon>
        <taxon>Scleractinia</taxon>
        <taxon>Fungiina</taxon>
        <taxon>Poritidae</taxon>
        <taxon>Porites</taxon>
    </lineage>
</organism>
<feature type="region of interest" description="Disordered" evidence="3">
    <location>
        <begin position="102"/>
        <end position="126"/>
    </location>
</feature>